<proteinExistence type="predicted"/>
<dbReference type="GO" id="GO:0016757">
    <property type="term" value="F:glycosyltransferase activity"/>
    <property type="evidence" value="ECO:0007669"/>
    <property type="project" value="UniProtKB-ARBA"/>
</dbReference>
<accession>A0A1M7ZPP3</accession>
<dbReference type="CDD" id="cd03794">
    <property type="entry name" value="GT4_WbuB-like"/>
    <property type="match status" value="1"/>
</dbReference>
<dbReference type="Pfam" id="PF13579">
    <property type="entry name" value="Glyco_trans_4_4"/>
    <property type="match status" value="1"/>
</dbReference>
<protein>
    <submittedName>
        <fullName evidence="2">Colanic acid biosynthesis glycosyl transferase WcaI</fullName>
    </submittedName>
</protein>
<dbReference type="AlphaFoldDB" id="A0A1M7ZPP3"/>
<dbReference type="Proteomes" id="UP000186406">
    <property type="component" value="Unassembled WGS sequence"/>
</dbReference>
<evidence type="ECO:0000313" key="3">
    <source>
        <dbReference type="Proteomes" id="UP000186406"/>
    </source>
</evidence>
<dbReference type="InterPro" id="IPR028098">
    <property type="entry name" value="Glyco_trans_4-like_N"/>
</dbReference>
<evidence type="ECO:0000259" key="1">
    <source>
        <dbReference type="Pfam" id="PF13579"/>
    </source>
</evidence>
<dbReference type="Pfam" id="PF13692">
    <property type="entry name" value="Glyco_trans_1_4"/>
    <property type="match status" value="1"/>
</dbReference>
<dbReference type="SUPFAM" id="SSF53756">
    <property type="entry name" value="UDP-Glycosyltransferase/glycogen phosphorylase"/>
    <property type="match status" value="1"/>
</dbReference>
<organism evidence="2 3">
    <name type="scientific">Pseudoxanthobacter soli DSM 19599</name>
    <dbReference type="NCBI Taxonomy" id="1123029"/>
    <lineage>
        <taxon>Bacteria</taxon>
        <taxon>Pseudomonadati</taxon>
        <taxon>Pseudomonadota</taxon>
        <taxon>Alphaproteobacteria</taxon>
        <taxon>Hyphomicrobiales</taxon>
        <taxon>Segnochrobactraceae</taxon>
        <taxon>Pseudoxanthobacter</taxon>
    </lineage>
</organism>
<keyword evidence="3" id="KW-1185">Reference proteome</keyword>
<dbReference type="PANTHER" id="PTHR12526">
    <property type="entry name" value="GLYCOSYLTRANSFERASE"/>
    <property type="match status" value="1"/>
</dbReference>
<gene>
    <name evidence="2" type="ORF">SAMN02745172_03525</name>
</gene>
<dbReference type="EMBL" id="FRXO01000008">
    <property type="protein sequence ID" value="SHO66865.1"/>
    <property type="molecule type" value="Genomic_DNA"/>
</dbReference>
<dbReference type="Gene3D" id="3.40.50.2000">
    <property type="entry name" value="Glycogen Phosphorylase B"/>
    <property type="match status" value="2"/>
</dbReference>
<keyword evidence="2" id="KW-0808">Transferase</keyword>
<dbReference type="OrthoDB" id="9787293at2"/>
<reference evidence="2 3" key="1">
    <citation type="submission" date="2016-12" db="EMBL/GenBank/DDBJ databases">
        <authorList>
            <person name="Song W.-J."/>
            <person name="Kurnit D.M."/>
        </authorList>
    </citation>
    <scope>NUCLEOTIDE SEQUENCE [LARGE SCALE GENOMIC DNA]</scope>
    <source>
        <strain evidence="2 3">DSM 19599</strain>
    </source>
</reference>
<evidence type="ECO:0000313" key="2">
    <source>
        <dbReference type="EMBL" id="SHO66865.1"/>
    </source>
</evidence>
<dbReference type="NCBIfam" id="NF007640">
    <property type="entry name" value="PRK10307.1"/>
    <property type="match status" value="1"/>
</dbReference>
<feature type="domain" description="Glycosyltransferase subfamily 4-like N-terminal" evidence="1">
    <location>
        <begin position="23"/>
        <end position="210"/>
    </location>
</feature>
<dbReference type="RefSeq" id="WP_073631126.1">
    <property type="nucleotide sequence ID" value="NZ_FRXO01000008.1"/>
</dbReference>
<dbReference type="STRING" id="1123029.SAMN02745172_03525"/>
<name>A0A1M7ZPP3_9HYPH</name>
<dbReference type="PANTHER" id="PTHR12526:SF633">
    <property type="entry name" value="COLANIC ACID BIOSYNTHESIS GLYCOSYL TRANSFERASE WCAI-RELATED"/>
    <property type="match status" value="1"/>
</dbReference>
<sequence length="420" mass="45054">MVSPARPLDILILGLNYAPEKVGIAVYTAGLAETLAARGHRIRVVAGKPYYPSWSVPTGFHDGWWRRSVENGVDLTRVAHYVPSRPSGARRILHHLSFALSALLPAVSAAVARRPDLVVTIAPSLLSAPVAKVAGWACGAKTWIHVQDFEVEAAAATGLVKRQGLLGLALRIETAMLGRFDRVSSISPAMCRKCVAKGVPPDRVVEFRNWADIDGVRPLEGLSSYRAEWGVSTPSVALYSGNIANKQGIDLVVEAAERLRHRRDLTFVICGEGPNRARLESRAAGLPNVVFRDLQPRERLGDLLGLATVHLLPQLADAADLVLPSKLTNMLASGRPVVATAHPGTGLAEEVDGCGLVVPPGDPAAFAVAVEHLIDDPGERTALGAAARARAEQRWVQSAIIDGFEREAYRLLDGVSRREA</sequence>